<name>A0A132F187_9BURK</name>
<protein>
    <submittedName>
        <fullName evidence="1">Uncharacterized protein</fullName>
    </submittedName>
</protein>
<accession>A0A132F187</accession>
<reference evidence="1 2" key="1">
    <citation type="submission" date="2015-11" db="EMBL/GenBank/DDBJ databases">
        <title>Expanding the genomic diversity of Burkholderia species for the development of highly accurate diagnostics.</title>
        <authorList>
            <person name="Sahl J."/>
            <person name="Keim P."/>
            <person name="Wagner D."/>
        </authorList>
    </citation>
    <scope>NUCLEOTIDE SEQUENCE [LARGE SCALE GENOMIC DNA]</scope>
    <source>
        <strain evidence="1 2">MSMB574WGS</strain>
    </source>
</reference>
<dbReference type="EMBL" id="LPJX01000032">
    <property type="protein sequence ID" value="KWF66452.1"/>
    <property type="molecule type" value="Genomic_DNA"/>
</dbReference>
<evidence type="ECO:0000313" key="1">
    <source>
        <dbReference type="EMBL" id="KWF66452.1"/>
    </source>
</evidence>
<organism evidence="1 2">
    <name type="scientific">Burkholderia pseudomultivorans</name>
    <dbReference type="NCBI Taxonomy" id="1207504"/>
    <lineage>
        <taxon>Bacteria</taxon>
        <taxon>Pseudomonadati</taxon>
        <taxon>Pseudomonadota</taxon>
        <taxon>Betaproteobacteria</taxon>
        <taxon>Burkholderiales</taxon>
        <taxon>Burkholderiaceae</taxon>
        <taxon>Burkholderia</taxon>
        <taxon>Burkholderia cepacia complex</taxon>
    </lineage>
</organism>
<dbReference type="KEGG" id="bpsl:WS57_03835"/>
<comment type="caution">
    <text evidence="1">The sequence shown here is derived from an EMBL/GenBank/DDBJ whole genome shotgun (WGS) entry which is preliminary data.</text>
</comment>
<evidence type="ECO:0000313" key="2">
    <source>
        <dbReference type="Proteomes" id="UP000061512"/>
    </source>
</evidence>
<proteinExistence type="predicted"/>
<sequence>MADMAQNADDGWMLIALSKSGDKWYAKRNSGQLGTLDGKYKDVVITYKRTSPSTDHIELGELFAKVSDCERGEGLIYYANMDGKATAHDDFVVYGGTIASALAESVCATLDQIAGTTTVRQVAPESMWINVVETNNSTFYIKKGSAKIYRENGVRYMGATLKSVNTNENRTTFGKASISERSCKNEQGEVFYFNINYADKESSNFVKDGGNGTSGIGEALCALFGKKS</sequence>
<dbReference type="Proteomes" id="UP000061512">
    <property type="component" value="Unassembled WGS sequence"/>
</dbReference>
<dbReference type="AlphaFoldDB" id="A0A132F187"/>
<gene>
    <name evidence="1" type="ORF">WT57_18295</name>
</gene>